<dbReference type="EMBL" id="CM020618">
    <property type="protein sequence ID" value="KAK1861133.1"/>
    <property type="molecule type" value="Genomic_DNA"/>
</dbReference>
<evidence type="ECO:0000313" key="1">
    <source>
        <dbReference type="EMBL" id="KAK1861133.1"/>
    </source>
</evidence>
<evidence type="ECO:0000313" key="2">
    <source>
        <dbReference type="Proteomes" id="UP000798662"/>
    </source>
</evidence>
<keyword evidence="2" id="KW-1185">Reference proteome</keyword>
<dbReference type="Proteomes" id="UP000798662">
    <property type="component" value="Chromosome 1"/>
</dbReference>
<comment type="caution">
    <text evidence="1">The sequence shown here is derived from an EMBL/GenBank/DDBJ whole genome shotgun (WGS) entry which is preliminary data.</text>
</comment>
<sequence length="183" mass="17173">MVSGLLPRHKRSSVGGANGAAGGKTYIDDEVPSPAAVGTQLGAPGPGPGSTNGADTAAGLPVAAASALAAPAATVTALPSTPPPMPSGAPPASPVTPPAAGSPARAAPAPPAALQLLPPVGPGAVSTAAVPAMAAVPVASVAPASVVQADAPTAGVPHPMTRTRSQVPLCTIFCYHGTGGQCL</sequence>
<proteinExistence type="predicted"/>
<name>A0ACC3BU58_PYRYE</name>
<protein>
    <submittedName>
        <fullName evidence="1">Uncharacterized protein</fullName>
    </submittedName>
</protein>
<accession>A0ACC3BU58</accession>
<reference evidence="1" key="1">
    <citation type="submission" date="2019-11" db="EMBL/GenBank/DDBJ databases">
        <title>Nori genome reveals adaptations in red seaweeds to the harsh intertidal environment.</title>
        <authorList>
            <person name="Wang D."/>
            <person name="Mao Y."/>
        </authorList>
    </citation>
    <scope>NUCLEOTIDE SEQUENCE</scope>
    <source>
        <tissue evidence="1">Gametophyte</tissue>
    </source>
</reference>
<gene>
    <name evidence="1" type="ORF">I4F81_003717</name>
</gene>
<organism evidence="1 2">
    <name type="scientific">Pyropia yezoensis</name>
    <name type="common">Susabi-nori</name>
    <name type="synonym">Porphyra yezoensis</name>
    <dbReference type="NCBI Taxonomy" id="2788"/>
    <lineage>
        <taxon>Eukaryota</taxon>
        <taxon>Rhodophyta</taxon>
        <taxon>Bangiophyceae</taxon>
        <taxon>Bangiales</taxon>
        <taxon>Bangiaceae</taxon>
        <taxon>Pyropia</taxon>
    </lineage>
</organism>